<comment type="caution">
    <text evidence="5">The sequence shown here is derived from an EMBL/GenBank/DDBJ whole genome shotgun (WGS) entry which is preliminary data.</text>
</comment>
<dbReference type="InterPro" id="IPR000683">
    <property type="entry name" value="Gfo/Idh/MocA-like_OxRdtase_N"/>
</dbReference>
<evidence type="ECO:0000313" key="6">
    <source>
        <dbReference type="Proteomes" id="UP001498398"/>
    </source>
</evidence>
<dbReference type="InterPro" id="IPR055170">
    <property type="entry name" value="GFO_IDH_MocA-like_dom"/>
</dbReference>
<dbReference type="SUPFAM" id="SSF51735">
    <property type="entry name" value="NAD(P)-binding Rossmann-fold domains"/>
    <property type="match status" value="1"/>
</dbReference>
<dbReference type="Gene3D" id="3.30.360.10">
    <property type="entry name" value="Dihydrodipicolinate Reductase, domain 2"/>
    <property type="match status" value="1"/>
</dbReference>
<dbReference type="Pfam" id="PF01408">
    <property type="entry name" value="GFO_IDH_MocA"/>
    <property type="match status" value="1"/>
</dbReference>
<feature type="signal peptide" evidence="2">
    <location>
        <begin position="1"/>
        <end position="17"/>
    </location>
</feature>
<comment type="similarity">
    <text evidence="1">Belongs to the Gfo/Idh/MocA family.</text>
</comment>
<evidence type="ECO:0008006" key="7">
    <source>
        <dbReference type="Google" id="ProtNLM"/>
    </source>
</evidence>
<sequence>MSSGIAILGAGLFATQAYIPALVALGDSAPPLKAVYSRSEKSSTELSQSASQSLKLETPPEIYFDADSSRNLDVLLQRSDIVAVIIVLPITAQPEIVIKALAAGKHVLSEKPIAPDVAKGLSLIKESSKYTQKGLVWRVAENYEFEPAYRKAGELIRSGAIGKVAFFKAIVYNYIDKNSQWYKTPWRTIPEYQGGFLLDGGVHTVAILRTILSPLSLTHVTGFASLTKDYLLPHDTIHSVVRAGPDVHGLVEMTFASPVPSKPLSDNILITGTEGWMSVNHANDKEGGLKILIKKAVKPGSSIAEDDKVEEIEETFRLPVKGVEEEFRAFFAKINGVEGLEAGNPKDALLDVAYIQAALTSDGKLVNLAELMQD</sequence>
<keyword evidence="2" id="KW-0732">Signal</keyword>
<feature type="chain" id="PRO_5047010693" description="Oxidoreductase family protein" evidence="2">
    <location>
        <begin position="18"/>
        <end position="374"/>
    </location>
</feature>
<protein>
    <recommendedName>
        <fullName evidence="7">Oxidoreductase family protein</fullName>
    </recommendedName>
</protein>
<reference evidence="5 6" key="1">
    <citation type="submission" date="2024-01" db="EMBL/GenBank/DDBJ databases">
        <title>A draft genome for the cacao thread blight pathogen Marasmiellus scandens.</title>
        <authorList>
            <person name="Baruah I.K."/>
            <person name="Leung J."/>
            <person name="Bukari Y."/>
            <person name="Amoako-Attah I."/>
            <person name="Meinhardt L.W."/>
            <person name="Bailey B.A."/>
            <person name="Cohen S.P."/>
        </authorList>
    </citation>
    <scope>NUCLEOTIDE SEQUENCE [LARGE SCALE GENOMIC DNA]</scope>
    <source>
        <strain evidence="5 6">GH-19</strain>
    </source>
</reference>
<evidence type="ECO:0000313" key="5">
    <source>
        <dbReference type="EMBL" id="KAK7453438.1"/>
    </source>
</evidence>
<organism evidence="5 6">
    <name type="scientific">Marasmiellus scandens</name>
    <dbReference type="NCBI Taxonomy" id="2682957"/>
    <lineage>
        <taxon>Eukaryota</taxon>
        <taxon>Fungi</taxon>
        <taxon>Dikarya</taxon>
        <taxon>Basidiomycota</taxon>
        <taxon>Agaricomycotina</taxon>
        <taxon>Agaricomycetes</taxon>
        <taxon>Agaricomycetidae</taxon>
        <taxon>Agaricales</taxon>
        <taxon>Marasmiineae</taxon>
        <taxon>Omphalotaceae</taxon>
        <taxon>Marasmiellus</taxon>
    </lineage>
</organism>
<feature type="domain" description="GFO/IDH/MocA-like oxidoreductase" evidence="4">
    <location>
        <begin position="149"/>
        <end position="277"/>
    </location>
</feature>
<keyword evidence="6" id="KW-1185">Reference proteome</keyword>
<dbReference type="Proteomes" id="UP001498398">
    <property type="component" value="Unassembled WGS sequence"/>
</dbReference>
<dbReference type="SUPFAM" id="SSF55347">
    <property type="entry name" value="Glyceraldehyde-3-phosphate dehydrogenase-like, C-terminal domain"/>
    <property type="match status" value="1"/>
</dbReference>
<proteinExistence type="inferred from homology"/>
<evidence type="ECO:0000256" key="2">
    <source>
        <dbReference type="SAM" id="SignalP"/>
    </source>
</evidence>
<dbReference type="Gene3D" id="3.40.50.720">
    <property type="entry name" value="NAD(P)-binding Rossmann-like Domain"/>
    <property type="match status" value="1"/>
</dbReference>
<dbReference type="PANTHER" id="PTHR42840">
    <property type="entry name" value="NAD(P)-BINDING ROSSMANN-FOLD SUPERFAMILY PROTEIN-RELATED"/>
    <property type="match status" value="1"/>
</dbReference>
<dbReference type="InterPro" id="IPR036291">
    <property type="entry name" value="NAD(P)-bd_dom_sf"/>
</dbReference>
<dbReference type="Pfam" id="PF22725">
    <property type="entry name" value="GFO_IDH_MocA_C3"/>
    <property type="match status" value="1"/>
</dbReference>
<evidence type="ECO:0000256" key="1">
    <source>
        <dbReference type="ARBA" id="ARBA00010928"/>
    </source>
</evidence>
<feature type="domain" description="Gfo/Idh/MocA-like oxidoreductase N-terminal" evidence="3">
    <location>
        <begin position="5"/>
        <end position="126"/>
    </location>
</feature>
<dbReference type="PANTHER" id="PTHR42840:SF5">
    <property type="entry name" value="NAD(P)-BINDING ROSSMANN-FOLD SUPERFAMILY PROTEIN"/>
    <property type="match status" value="1"/>
</dbReference>
<accession>A0ABR1JB75</accession>
<name>A0ABR1JB75_9AGAR</name>
<evidence type="ECO:0000259" key="3">
    <source>
        <dbReference type="Pfam" id="PF01408"/>
    </source>
</evidence>
<dbReference type="EMBL" id="JBANRG010000026">
    <property type="protein sequence ID" value="KAK7453438.1"/>
    <property type="molecule type" value="Genomic_DNA"/>
</dbReference>
<evidence type="ECO:0000259" key="4">
    <source>
        <dbReference type="Pfam" id="PF22725"/>
    </source>
</evidence>
<gene>
    <name evidence="5" type="ORF">VKT23_011709</name>
</gene>